<protein>
    <recommendedName>
        <fullName evidence="3">MULE transposase domain-containing protein</fullName>
    </recommendedName>
</protein>
<name>G4Z164_PHYSP</name>
<sequence>MPRPAASNTRSSRKAQGRKGDTCVYHNGFQYTKGWTSMVKMKFRCSVYRSIEPPYKALLHVYAAGGCKVTGELTCVHPQDPVSATDTIDVTKEVQEMVDTLCILCLFAWPVRRPSRIKFNGPEDGFIRNGLTDEQVSSRLYRVRRKHYGSHLLGLVEVPPFSMAEGKPLSFFQCHQPHPSKDPIAKPQRIIGWVRPELRQLLMYHNVSMFIDGTFRSVPRGFKHGIIVMVHDRASELYVPLVFRNTSKKLAPSKIVCDFEQPLIEASLKQFNNALIVGCLFQWKQAVRRRMQKKLHIPEDEIKVAMAKGVLDMLTVIEPELVPDKGIKWVMREIRMPCDAKGIWYSHPKWKAFWGHFRATWLERYNIEEWNVHGVQHELVARTNNPLERFHRELNKAFTDHPNIVTFVSTIRRISQD</sequence>
<dbReference type="KEGG" id="psoj:PHYSODRAFT_485674"/>
<organism evidence="1 2">
    <name type="scientific">Phytophthora sojae (strain P6497)</name>
    <name type="common">Soybean stem and root rot agent</name>
    <name type="synonym">Phytophthora megasperma f. sp. glycines</name>
    <dbReference type="NCBI Taxonomy" id="1094619"/>
    <lineage>
        <taxon>Eukaryota</taxon>
        <taxon>Sar</taxon>
        <taxon>Stramenopiles</taxon>
        <taxon>Oomycota</taxon>
        <taxon>Peronosporomycetes</taxon>
        <taxon>Peronosporales</taxon>
        <taxon>Peronosporaceae</taxon>
        <taxon>Phytophthora</taxon>
    </lineage>
</organism>
<reference evidence="1 2" key="1">
    <citation type="journal article" date="2006" name="Science">
        <title>Phytophthora genome sequences uncover evolutionary origins and mechanisms of pathogenesis.</title>
        <authorList>
            <person name="Tyler B.M."/>
            <person name="Tripathy S."/>
            <person name="Zhang X."/>
            <person name="Dehal P."/>
            <person name="Jiang R.H."/>
            <person name="Aerts A."/>
            <person name="Arredondo F.D."/>
            <person name="Baxter L."/>
            <person name="Bensasson D."/>
            <person name="Beynon J.L."/>
            <person name="Chapman J."/>
            <person name="Damasceno C.M."/>
            <person name="Dorrance A.E."/>
            <person name="Dou D."/>
            <person name="Dickerman A.W."/>
            <person name="Dubchak I.L."/>
            <person name="Garbelotto M."/>
            <person name="Gijzen M."/>
            <person name="Gordon S.G."/>
            <person name="Govers F."/>
            <person name="Grunwald N.J."/>
            <person name="Huang W."/>
            <person name="Ivors K.L."/>
            <person name="Jones R.W."/>
            <person name="Kamoun S."/>
            <person name="Krampis K."/>
            <person name="Lamour K.H."/>
            <person name="Lee M.K."/>
            <person name="McDonald W.H."/>
            <person name="Medina M."/>
            <person name="Meijer H.J."/>
            <person name="Nordberg E.K."/>
            <person name="Maclean D.J."/>
            <person name="Ospina-Giraldo M.D."/>
            <person name="Morris P.F."/>
            <person name="Phuntumart V."/>
            <person name="Putnam N.H."/>
            <person name="Rash S."/>
            <person name="Rose J.K."/>
            <person name="Sakihama Y."/>
            <person name="Salamov A.A."/>
            <person name="Savidor A."/>
            <person name="Scheuring C.F."/>
            <person name="Smith B.M."/>
            <person name="Sobral B.W."/>
            <person name="Terry A."/>
            <person name="Torto-Alalibo T.A."/>
            <person name="Win J."/>
            <person name="Xu Z."/>
            <person name="Zhang H."/>
            <person name="Grigoriev I.V."/>
            <person name="Rokhsar D.S."/>
            <person name="Boore J.L."/>
        </authorList>
    </citation>
    <scope>NUCLEOTIDE SEQUENCE [LARGE SCALE GENOMIC DNA]</scope>
    <source>
        <strain evidence="1 2">P6497</strain>
    </source>
</reference>
<accession>G4Z164</accession>
<evidence type="ECO:0000313" key="2">
    <source>
        <dbReference type="Proteomes" id="UP000002640"/>
    </source>
</evidence>
<dbReference type="RefSeq" id="XP_009519353.1">
    <property type="nucleotide sequence ID" value="XM_009521058.1"/>
</dbReference>
<dbReference type="Proteomes" id="UP000002640">
    <property type="component" value="Unassembled WGS sequence"/>
</dbReference>
<evidence type="ECO:0008006" key="3">
    <source>
        <dbReference type="Google" id="ProtNLM"/>
    </source>
</evidence>
<dbReference type="AlphaFoldDB" id="G4Z164"/>
<dbReference type="GeneID" id="20655913"/>
<keyword evidence="2" id="KW-1185">Reference proteome</keyword>
<proteinExistence type="predicted"/>
<dbReference type="InParanoid" id="G4Z164"/>
<dbReference type="EMBL" id="JH159152">
    <property type="protein sequence ID" value="EGZ24065.1"/>
    <property type="molecule type" value="Genomic_DNA"/>
</dbReference>
<evidence type="ECO:0000313" key="1">
    <source>
        <dbReference type="EMBL" id="EGZ24065.1"/>
    </source>
</evidence>
<gene>
    <name evidence="1" type="ORF">PHYSODRAFT_485674</name>
</gene>